<dbReference type="PANTHER" id="PTHR43156:SF2">
    <property type="entry name" value="STAGE II SPORULATION PROTEIN E"/>
    <property type="match status" value="1"/>
</dbReference>
<organism evidence="3 4">
    <name type="scientific">Pseudofrankia asymbiotica</name>
    <dbReference type="NCBI Taxonomy" id="1834516"/>
    <lineage>
        <taxon>Bacteria</taxon>
        <taxon>Bacillati</taxon>
        <taxon>Actinomycetota</taxon>
        <taxon>Actinomycetes</taxon>
        <taxon>Frankiales</taxon>
        <taxon>Frankiaceae</taxon>
        <taxon>Pseudofrankia</taxon>
    </lineage>
</organism>
<evidence type="ECO:0000313" key="3">
    <source>
        <dbReference type="EMBL" id="ONH28789.1"/>
    </source>
</evidence>
<evidence type="ECO:0000256" key="1">
    <source>
        <dbReference type="ARBA" id="ARBA00022801"/>
    </source>
</evidence>
<dbReference type="GO" id="GO:0016791">
    <property type="term" value="F:phosphatase activity"/>
    <property type="evidence" value="ECO:0007669"/>
    <property type="project" value="TreeGrafter"/>
</dbReference>
<comment type="caution">
    <text evidence="3">The sequence shown here is derived from an EMBL/GenBank/DDBJ whole genome shotgun (WGS) entry which is preliminary data.</text>
</comment>
<dbReference type="OrthoDB" id="4935951at2"/>
<dbReference type="SMART" id="SM00331">
    <property type="entry name" value="PP2C_SIG"/>
    <property type="match status" value="1"/>
</dbReference>
<keyword evidence="1" id="KW-0378">Hydrolase</keyword>
<dbReference type="RefSeq" id="WP_076818379.1">
    <property type="nucleotide sequence ID" value="NZ_MOMC01000037.1"/>
</dbReference>
<proteinExistence type="predicted"/>
<dbReference type="InterPro" id="IPR052016">
    <property type="entry name" value="Bact_Sigma-Reg"/>
</dbReference>
<name>A0A1V2I8T7_9ACTN</name>
<reference evidence="4" key="1">
    <citation type="submission" date="2016-10" db="EMBL/GenBank/DDBJ databases">
        <title>Frankia sp. NRRL B-16386 Genome sequencing.</title>
        <authorList>
            <person name="Ghodhbane-Gtari F."/>
            <person name="Swanson E."/>
            <person name="Gueddou A."/>
            <person name="Hezbri K."/>
            <person name="Ktari K."/>
            <person name="Nouioui I."/>
            <person name="Morris K."/>
            <person name="Simpson S."/>
            <person name="Abebe-Akele F."/>
            <person name="Thomas K."/>
            <person name="Gtari M."/>
            <person name="Tisa L.S."/>
        </authorList>
    </citation>
    <scope>NUCLEOTIDE SEQUENCE [LARGE SCALE GENOMIC DNA]</scope>
    <source>
        <strain evidence="4">NRRL B-16386</strain>
    </source>
</reference>
<accession>A0A1V2I8T7</accession>
<protein>
    <submittedName>
        <fullName evidence="3">Stage II sporulation protein E</fullName>
    </submittedName>
</protein>
<dbReference type="PANTHER" id="PTHR43156">
    <property type="entry name" value="STAGE II SPORULATION PROTEIN E-RELATED"/>
    <property type="match status" value="1"/>
</dbReference>
<dbReference type="EMBL" id="MOMC01000037">
    <property type="protein sequence ID" value="ONH28789.1"/>
    <property type="molecule type" value="Genomic_DNA"/>
</dbReference>
<dbReference type="SUPFAM" id="SSF81606">
    <property type="entry name" value="PP2C-like"/>
    <property type="match status" value="1"/>
</dbReference>
<dbReference type="AlphaFoldDB" id="A0A1V2I8T7"/>
<dbReference type="InterPro" id="IPR001932">
    <property type="entry name" value="PPM-type_phosphatase-like_dom"/>
</dbReference>
<dbReference type="STRING" id="1834516.BL253_18260"/>
<keyword evidence="4" id="KW-1185">Reference proteome</keyword>
<evidence type="ECO:0000259" key="2">
    <source>
        <dbReference type="SMART" id="SM00331"/>
    </source>
</evidence>
<dbReference type="Gene3D" id="3.60.40.10">
    <property type="entry name" value="PPM-type phosphatase domain"/>
    <property type="match status" value="1"/>
</dbReference>
<sequence length="391" mass="42591">MLGALAEQGRHATFEQLPGLIAEHAAAAGLGQVRIYLADLRGEVLREITGQGLDGAAGGEQLQVDGTLPGRAFREIRTLTAVDPADGGPPRHWLPVLDGTERLGLLSVETTHLDQDMETAFRQLAAVIGLLLVSKRAVSDSYARLIRSHPMTVAAEMQWHLMPPPTFANNQVTIGAAVEPAYEISGDAFDYALAGHTVRLGIFDAMGHDAAAGLCANLAVAACRAHRRQGADLAETARQIERSLLDQFGSTRYATAILADLDSDTGQLRWTSHGHYPPVIIRDRRWIAHLACEPAHPLGTDLGLPTTICEEQLQPGDRLLLYTDGILEARDARGDQFGINRLVQFLIRHQADGEHLQETLRHLMRTLHDFHHGPLQDDATVLILEWPGPVS</sequence>
<dbReference type="InterPro" id="IPR036457">
    <property type="entry name" value="PPM-type-like_dom_sf"/>
</dbReference>
<dbReference type="Proteomes" id="UP000188929">
    <property type="component" value="Unassembled WGS sequence"/>
</dbReference>
<feature type="domain" description="PPM-type phosphatase" evidence="2">
    <location>
        <begin position="169"/>
        <end position="386"/>
    </location>
</feature>
<gene>
    <name evidence="3" type="ORF">BL253_18260</name>
</gene>
<evidence type="ECO:0000313" key="4">
    <source>
        <dbReference type="Proteomes" id="UP000188929"/>
    </source>
</evidence>
<dbReference type="Pfam" id="PF07228">
    <property type="entry name" value="SpoIIE"/>
    <property type="match status" value="1"/>
</dbReference>